<gene>
    <name evidence="8" type="ORF">A2U01_0002877</name>
</gene>
<dbReference type="AlphaFoldDB" id="A0A392M3Y9"/>
<dbReference type="SUPFAM" id="SSF52540">
    <property type="entry name" value="P-loop containing nucleoside triphosphate hydrolases"/>
    <property type="match status" value="1"/>
</dbReference>
<dbReference type="GO" id="GO:0004386">
    <property type="term" value="F:helicase activity"/>
    <property type="evidence" value="ECO:0007669"/>
    <property type="project" value="UniProtKB-KW"/>
</dbReference>
<keyword evidence="3" id="KW-0347">Helicase</keyword>
<feature type="compositionally biased region" description="Basic residues" evidence="6">
    <location>
        <begin position="226"/>
        <end position="241"/>
    </location>
</feature>
<keyword evidence="3" id="KW-0378">Hydrolase</keyword>
<evidence type="ECO:0000313" key="9">
    <source>
        <dbReference type="Proteomes" id="UP000265520"/>
    </source>
</evidence>
<dbReference type="GO" id="GO:0005524">
    <property type="term" value="F:ATP binding"/>
    <property type="evidence" value="ECO:0007669"/>
    <property type="project" value="UniProtKB-KW"/>
</dbReference>
<reference evidence="8 9" key="1">
    <citation type="journal article" date="2018" name="Front. Plant Sci.">
        <title>Red Clover (Trifolium pratense) and Zigzag Clover (T. medium) - A Picture of Genomic Similarities and Differences.</title>
        <authorList>
            <person name="Dluhosova J."/>
            <person name="Istvanek J."/>
            <person name="Nedelnik J."/>
            <person name="Repkova J."/>
        </authorList>
    </citation>
    <scope>NUCLEOTIDE SEQUENCE [LARGE SCALE GENOMIC DNA]</scope>
    <source>
        <strain evidence="9">cv. 10/8</strain>
        <tissue evidence="8">Leaf</tissue>
    </source>
</reference>
<proteinExistence type="predicted"/>
<feature type="domain" description="Helicase ATP-binding" evidence="7">
    <location>
        <begin position="98"/>
        <end position="316"/>
    </location>
</feature>
<evidence type="ECO:0000256" key="3">
    <source>
        <dbReference type="ARBA" id="ARBA00022806"/>
    </source>
</evidence>
<comment type="subcellular location">
    <subcellularLocation>
        <location evidence="1">Nucleus</location>
    </subcellularLocation>
</comment>
<dbReference type="GO" id="GO:0080188">
    <property type="term" value="P:gene silencing by siRNA-directed DNA methylation"/>
    <property type="evidence" value="ECO:0007669"/>
    <property type="project" value="InterPro"/>
</dbReference>
<feature type="non-terminal residue" evidence="8">
    <location>
        <position position="374"/>
    </location>
</feature>
<evidence type="ECO:0000256" key="5">
    <source>
        <dbReference type="ARBA" id="ARBA00023242"/>
    </source>
</evidence>
<comment type="caution">
    <text evidence="8">The sequence shown here is derived from an EMBL/GenBank/DDBJ whole genome shotgun (WGS) entry which is preliminary data.</text>
</comment>
<evidence type="ECO:0000256" key="6">
    <source>
        <dbReference type="SAM" id="MobiDB-lite"/>
    </source>
</evidence>
<dbReference type="PANTHER" id="PTHR45821:SF5">
    <property type="entry name" value="SNF2 DOMAIN-CONTAINING PROTEIN CLASSY 4"/>
    <property type="match status" value="1"/>
</dbReference>
<evidence type="ECO:0000256" key="2">
    <source>
        <dbReference type="ARBA" id="ARBA00022741"/>
    </source>
</evidence>
<name>A0A392M3Y9_9FABA</name>
<evidence type="ECO:0000256" key="1">
    <source>
        <dbReference type="ARBA" id="ARBA00004123"/>
    </source>
</evidence>
<dbReference type="EMBL" id="LXQA010003178">
    <property type="protein sequence ID" value="MCH82080.1"/>
    <property type="molecule type" value="Genomic_DNA"/>
</dbReference>
<evidence type="ECO:0000259" key="7">
    <source>
        <dbReference type="PROSITE" id="PS51192"/>
    </source>
</evidence>
<keyword evidence="9" id="KW-1185">Reference proteome</keyword>
<accession>A0A392M3Y9</accession>
<dbReference type="Proteomes" id="UP000265520">
    <property type="component" value="Unassembled WGS sequence"/>
</dbReference>
<sequence length="374" mass="42521">MQFNAKCCLTAAKVVDRFPYEGYGKRTSFDDSVNASLFDGSQFNVSDEESVPNFSYNEGTVWDLIPGVKQTLYPHQQEGFEFIWKNLAGYIHLHKLKNANPRREGGCIISHAPGTGKTRLTIVFLMAYMKVFPKCFPVIVAPAGLLLTWEDEFKKWDIGVPFHNLNSSELSGKEHDDAVNLSHTRQSKGEIRMAKLISWFKEKSILGISYALYKILAGGGGESKDKKKKKHHAEKTKKKKHADVEKGKENDVMRKVLLEVPRLLILDEGHTPRNRKSNIWKVLSEVQARKRIILSGTPFQNNLLELYNTFSLVKPSFPNTIPRELKKFCERRNASKEWSWEADSGNSTTGNPSDDKIMQLKLLMDPFVHVHKGA</sequence>
<evidence type="ECO:0000256" key="4">
    <source>
        <dbReference type="ARBA" id="ARBA00022840"/>
    </source>
</evidence>
<organism evidence="8 9">
    <name type="scientific">Trifolium medium</name>
    <dbReference type="NCBI Taxonomy" id="97028"/>
    <lineage>
        <taxon>Eukaryota</taxon>
        <taxon>Viridiplantae</taxon>
        <taxon>Streptophyta</taxon>
        <taxon>Embryophyta</taxon>
        <taxon>Tracheophyta</taxon>
        <taxon>Spermatophyta</taxon>
        <taxon>Magnoliopsida</taxon>
        <taxon>eudicotyledons</taxon>
        <taxon>Gunneridae</taxon>
        <taxon>Pentapetalae</taxon>
        <taxon>rosids</taxon>
        <taxon>fabids</taxon>
        <taxon>Fabales</taxon>
        <taxon>Fabaceae</taxon>
        <taxon>Papilionoideae</taxon>
        <taxon>50 kb inversion clade</taxon>
        <taxon>NPAAA clade</taxon>
        <taxon>Hologalegina</taxon>
        <taxon>IRL clade</taxon>
        <taxon>Trifolieae</taxon>
        <taxon>Trifolium</taxon>
    </lineage>
</organism>
<feature type="region of interest" description="Disordered" evidence="6">
    <location>
        <begin position="220"/>
        <end position="247"/>
    </location>
</feature>
<dbReference type="InterPro" id="IPR044567">
    <property type="entry name" value="CLSY/DRD1"/>
</dbReference>
<dbReference type="InterPro" id="IPR027417">
    <property type="entry name" value="P-loop_NTPase"/>
</dbReference>
<evidence type="ECO:0000313" key="8">
    <source>
        <dbReference type="EMBL" id="MCH82080.1"/>
    </source>
</evidence>
<keyword evidence="2" id="KW-0547">Nucleotide-binding</keyword>
<keyword evidence="5" id="KW-0539">Nucleus</keyword>
<dbReference type="Pfam" id="PF00176">
    <property type="entry name" value="SNF2-rel_dom"/>
    <property type="match status" value="1"/>
</dbReference>
<dbReference type="InterPro" id="IPR014001">
    <property type="entry name" value="Helicase_ATP-bd"/>
</dbReference>
<protein>
    <submittedName>
        <fullName evidence="8">SNF2 domain-containing protein CLASSY 3-like</fullName>
    </submittedName>
</protein>
<keyword evidence="4" id="KW-0067">ATP-binding</keyword>
<dbReference type="PANTHER" id="PTHR45821">
    <property type="entry name" value="SNF2 DOMAIN-CONTAINING PROTEIN CLASSY 2-RELATED"/>
    <property type="match status" value="1"/>
</dbReference>
<dbReference type="InterPro" id="IPR000330">
    <property type="entry name" value="SNF2_N"/>
</dbReference>
<dbReference type="SMART" id="SM00487">
    <property type="entry name" value="DEXDc"/>
    <property type="match status" value="1"/>
</dbReference>
<dbReference type="InterPro" id="IPR038718">
    <property type="entry name" value="SNF2-like_sf"/>
</dbReference>
<dbReference type="GO" id="GO:0005634">
    <property type="term" value="C:nucleus"/>
    <property type="evidence" value="ECO:0007669"/>
    <property type="project" value="UniProtKB-SubCell"/>
</dbReference>
<dbReference type="Gene3D" id="3.40.50.10810">
    <property type="entry name" value="Tandem AAA-ATPase domain"/>
    <property type="match status" value="1"/>
</dbReference>
<dbReference type="PROSITE" id="PS51192">
    <property type="entry name" value="HELICASE_ATP_BIND_1"/>
    <property type="match status" value="1"/>
</dbReference>